<name>A0A1X7UAS9_AMPQE</name>
<accession>A0A1X7UAS9</accession>
<dbReference type="InParanoid" id="A0A1X7UAS9"/>
<reference evidence="1" key="1">
    <citation type="submission" date="2017-05" db="UniProtKB">
        <authorList>
            <consortium name="EnsemblMetazoa"/>
        </authorList>
    </citation>
    <scope>IDENTIFICATION</scope>
</reference>
<dbReference type="EnsemblMetazoa" id="Aqu2.1.24870_001">
    <property type="protein sequence ID" value="Aqu2.1.24870_001"/>
    <property type="gene ID" value="Aqu2.1.24870"/>
</dbReference>
<dbReference type="AlphaFoldDB" id="A0A1X7UAS9"/>
<organism evidence="1">
    <name type="scientific">Amphimedon queenslandica</name>
    <name type="common">Sponge</name>
    <dbReference type="NCBI Taxonomy" id="400682"/>
    <lineage>
        <taxon>Eukaryota</taxon>
        <taxon>Metazoa</taxon>
        <taxon>Porifera</taxon>
        <taxon>Demospongiae</taxon>
        <taxon>Heteroscleromorpha</taxon>
        <taxon>Haplosclerida</taxon>
        <taxon>Niphatidae</taxon>
        <taxon>Amphimedon</taxon>
    </lineage>
</organism>
<proteinExistence type="predicted"/>
<evidence type="ECO:0000313" key="1">
    <source>
        <dbReference type="EnsemblMetazoa" id="Aqu2.1.24870_001"/>
    </source>
</evidence>
<protein>
    <submittedName>
        <fullName evidence="1">Uncharacterized protein</fullName>
    </submittedName>
</protein>
<sequence length="72" mass="8556">SVINKYGLWDQVRVDCGREWYLMLFINLMFAHLRTSTTKQPHLRSSSKLNHTMERIWVEVNSQVNSYHAGFN</sequence>